<feature type="transmembrane region" description="Helical" evidence="6">
    <location>
        <begin position="283"/>
        <end position="302"/>
    </location>
</feature>
<comment type="similarity">
    <text evidence="2">Belongs to the TerC family.</text>
</comment>
<feature type="transmembrane region" description="Helical" evidence="6">
    <location>
        <begin position="6"/>
        <end position="26"/>
    </location>
</feature>
<evidence type="ECO:0000256" key="6">
    <source>
        <dbReference type="SAM" id="Phobius"/>
    </source>
</evidence>
<feature type="transmembrane region" description="Helical" evidence="6">
    <location>
        <begin position="38"/>
        <end position="58"/>
    </location>
</feature>
<evidence type="ECO:0000256" key="1">
    <source>
        <dbReference type="ARBA" id="ARBA00004141"/>
    </source>
</evidence>
<evidence type="ECO:0000313" key="8">
    <source>
        <dbReference type="Proteomes" id="UP000677244"/>
    </source>
</evidence>
<dbReference type="RefSeq" id="WP_209137154.1">
    <property type="nucleotide sequence ID" value="NZ_JAGHKO010000001.1"/>
</dbReference>
<keyword evidence="5 6" id="KW-0472">Membrane</keyword>
<feature type="transmembrane region" description="Helical" evidence="6">
    <location>
        <begin position="259"/>
        <end position="277"/>
    </location>
</feature>
<dbReference type="Pfam" id="PF03741">
    <property type="entry name" value="TerC"/>
    <property type="match status" value="1"/>
</dbReference>
<protein>
    <submittedName>
        <fullName evidence="7">TerC/Alx family metal homeostasis membrane protein</fullName>
    </submittedName>
</protein>
<evidence type="ECO:0000313" key="7">
    <source>
        <dbReference type="EMBL" id="MBO9199077.1"/>
    </source>
</evidence>
<accession>A0ABS3YNA5</accession>
<gene>
    <name evidence="7" type="ORF">J7I42_02305</name>
</gene>
<evidence type="ECO:0000256" key="2">
    <source>
        <dbReference type="ARBA" id="ARBA00007511"/>
    </source>
</evidence>
<dbReference type="PANTHER" id="PTHR30238">
    <property type="entry name" value="MEMBRANE BOUND PREDICTED REDOX MODULATOR"/>
    <property type="match status" value="1"/>
</dbReference>
<evidence type="ECO:0000256" key="5">
    <source>
        <dbReference type="ARBA" id="ARBA00023136"/>
    </source>
</evidence>
<dbReference type="NCBIfam" id="TIGR03718">
    <property type="entry name" value="R_switched_Alx"/>
    <property type="match status" value="1"/>
</dbReference>
<feature type="transmembrane region" description="Helical" evidence="6">
    <location>
        <begin position="70"/>
        <end position="93"/>
    </location>
</feature>
<comment type="subcellular location">
    <subcellularLocation>
        <location evidence="1">Membrane</location>
        <topology evidence="1">Multi-pass membrane protein</topology>
    </subcellularLocation>
</comment>
<evidence type="ECO:0000256" key="3">
    <source>
        <dbReference type="ARBA" id="ARBA00022692"/>
    </source>
</evidence>
<sequence>MTTEQITFLAFGSLLILALAFDLGLLSKKSSHITINKALWQTAFWVSLALVFFGFIWYENGHERAIKYLSAYLMEWSLSIDNIFVFILIFSFFKVKEKFYARVLLIGIMMAILFRIIFIAIGIGLVQQFQWILYIFGAILIYTGITMFRTKHDEDSGDLENNRVYKLMKRALPLTTSDGDGKWKITVDGKKFYTSLFVVVIMLATTDIVFALDSIPAVFAIAPNDALVIYTSNIFAVLGLRSLFFLLKGAANKFGHLQQGIAIVLVFIGLKMLVEYFHVEIPVYISLLVIVICILASIVYSVTVSNRTNGNKDNDAGIDREIH</sequence>
<comment type="caution">
    <text evidence="7">The sequence shown here is derived from an EMBL/GenBank/DDBJ whole genome shotgun (WGS) entry which is preliminary data.</text>
</comment>
<name>A0ABS3YNA5_9BACT</name>
<dbReference type="Proteomes" id="UP000677244">
    <property type="component" value="Unassembled WGS sequence"/>
</dbReference>
<feature type="transmembrane region" description="Helical" evidence="6">
    <location>
        <begin position="100"/>
        <end position="125"/>
    </location>
</feature>
<keyword evidence="4 6" id="KW-1133">Transmembrane helix</keyword>
<keyword evidence="8" id="KW-1185">Reference proteome</keyword>
<proteinExistence type="inferred from homology"/>
<dbReference type="EMBL" id="JAGHKO010000001">
    <property type="protein sequence ID" value="MBO9199077.1"/>
    <property type="molecule type" value="Genomic_DNA"/>
</dbReference>
<evidence type="ECO:0000256" key="4">
    <source>
        <dbReference type="ARBA" id="ARBA00022989"/>
    </source>
</evidence>
<organism evidence="7 8">
    <name type="scientific">Niastella soli</name>
    <dbReference type="NCBI Taxonomy" id="2821487"/>
    <lineage>
        <taxon>Bacteria</taxon>
        <taxon>Pseudomonadati</taxon>
        <taxon>Bacteroidota</taxon>
        <taxon>Chitinophagia</taxon>
        <taxon>Chitinophagales</taxon>
        <taxon>Chitinophagaceae</taxon>
        <taxon>Niastella</taxon>
    </lineage>
</organism>
<feature type="transmembrane region" description="Helical" evidence="6">
    <location>
        <begin position="192"/>
        <end position="221"/>
    </location>
</feature>
<dbReference type="InterPro" id="IPR022369">
    <property type="entry name" value="Integral_membrane_TerC_rswitch"/>
</dbReference>
<reference evidence="7 8" key="1">
    <citation type="submission" date="2021-03" db="EMBL/GenBank/DDBJ databases">
        <title>Assistant Professor.</title>
        <authorList>
            <person name="Huq M.A."/>
        </authorList>
    </citation>
    <scope>NUCLEOTIDE SEQUENCE [LARGE SCALE GENOMIC DNA]</scope>
    <source>
        <strain evidence="7 8">MAH-29</strain>
    </source>
</reference>
<feature type="transmembrane region" description="Helical" evidence="6">
    <location>
        <begin position="131"/>
        <end position="148"/>
    </location>
</feature>
<keyword evidence="3 6" id="KW-0812">Transmembrane</keyword>
<feature type="transmembrane region" description="Helical" evidence="6">
    <location>
        <begin position="227"/>
        <end position="247"/>
    </location>
</feature>
<dbReference type="InterPro" id="IPR005496">
    <property type="entry name" value="Integral_membrane_TerC"/>
</dbReference>
<dbReference type="PANTHER" id="PTHR30238:SF0">
    <property type="entry name" value="THYLAKOID MEMBRANE PROTEIN TERC, CHLOROPLASTIC"/>
    <property type="match status" value="1"/>
</dbReference>